<dbReference type="Pfam" id="PF12706">
    <property type="entry name" value="Lactamase_B_2"/>
    <property type="match status" value="1"/>
</dbReference>
<dbReference type="PANTHER" id="PTHR42663:SF6">
    <property type="entry name" value="HYDROLASE C777.06C-RELATED"/>
    <property type="match status" value="1"/>
</dbReference>
<dbReference type="InterPro" id="IPR001279">
    <property type="entry name" value="Metallo-B-lactamas"/>
</dbReference>
<dbReference type="PANTHER" id="PTHR42663">
    <property type="entry name" value="HYDROLASE C777.06C-RELATED-RELATED"/>
    <property type="match status" value="1"/>
</dbReference>
<dbReference type="EMBL" id="DXCC01000011">
    <property type="protein sequence ID" value="HIZ15041.1"/>
    <property type="molecule type" value="Genomic_DNA"/>
</dbReference>
<protein>
    <submittedName>
        <fullName evidence="2">MBL fold metallo-hydrolase</fullName>
    </submittedName>
</protein>
<comment type="caution">
    <text evidence="2">The sequence shown here is derived from an EMBL/GenBank/DDBJ whole genome shotgun (WGS) entry which is preliminary data.</text>
</comment>
<dbReference type="SUPFAM" id="SSF56281">
    <property type="entry name" value="Metallo-hydrolase/oxidoreductase"/>
    <property type="match status" value="1"/>
</dbReference>
<organism evidence="2 3">
    <name type="scientific">Candidatus Tidjanibacter faecipullorum</name>
    <dbReference type="NCBI Taxonomy" id="2838766"/>
    <lineage>
        <taxon>Bacteria</taxon>
        <taxon>Pseudomonadati</taxon>
        <taxon>Bacteroidota</taxon>
        <taxon>Bacteroidia</taxon>
        <taxon>Bacteroidales</taxon>
        <taxon>Rikenellaceae</taxon>
        <taxon>Tidjanibacter</taxon>
    </lineage>
</organism>
<name>A0A9D2DDJ5_9BACT</name>
<evidence type="ECO:0000313" key="2">
    <source>
        <dbReference type="EMBL" id="HIZ15041.1"/>
    </source>
</evidence>
<gene>
    <name evidence="2" type="ORF">H9816_03920</name>
</gene>
<dbReference type="Proteomes" id="UP000824014">
    <property type="component" value="Unassembled WGS sequence"/>
</dbReference>
<evidence type="ECO:0000313" key="3">
    <source>
        <dbReference type="Proteomes" id="UP000824014"/>
    </source>
</evidence>
<accession>A0A9D2DDJ5</accession>
<dbReference type="CDD" id="cd16279">
    <property type="entry name" value="metallo-hydrolase-like_MBL-fold"/>
    <property type="match status" value="1"/>
</dbReference>
<dbReference type="Gene3D" id="3.60.15.10">
    <property type="entry name" value="Ribonuclease Z/Hydroxyacylglutathione hydrolase-like"/>
    <property type="match status" value="1"/>
</dbReference>
<dbReference type="SMART" id="SM00849">
    <property type="entry name" value="Lactamase_B"/>
    <property type="match status" value="1"/>
</dbReference>
<feature type="domain" description="Metallo-beta-lactamase" evidence="1">
    <location>
        <begin position="61"/>
        <end position="255"/>
    </location>
</feature>
<proteinExistence type="predicted"/>
<evidence type="ECO:0000259" key="1">
    <source>
        <dbReference type="SMART" id="SM00849"/>
    </source>
</evidence>
<sequence length="287" mass="32246">MLRLTFLGTGTSQGVPMIGCDCEVCRSRDHHDKRLRSSVMIERFDATPPVHVIIPEAATHPATAHGAFDRPVGADGRIVIDAGPDFRYQMLREGVHTLDAILLTHEHKDHVGGIDDVRAFNYFQGRAIPIYATERVGNVVRKDFDYAFSADRYPGAPEIDLRTIRPEVPFDVAGFHVVPVTGRHYILPVTGYRIGPLAYLTDFNSIEESELRKLEGIDTLVINALRYTKHISHFTVEEAIAVSRRIAPRRTYLTHMSHQIGPYEKVHGTLPEGIEFAWDGLKIDIND</sequence>
<dbReference type="InterPro" id="IPR036866">
    <property type="entry name" value="RibonucZ/Hydroxyglut_hydro"/>
</dbReference>
<dbReference type="AlphaFoldDB" id="A0A9D2DDJ5"/>
<reference evidence="2" key="2">
    <citation type="submission" date="2021-04" db="EMBL/GenBank/DDBJ databases">
        <authorList>
            <person name="Gilroy R."/>
        </authorList>
    </citation>
    <scope>NUCLEOTIDE SEQUENCE</scope>
    <source>
        <strain evidence="2">ChiHjej11B10-19426</strain>
    </source>
</reference>
<reference evidence="2" key="1">
    <citation type="journal article" date="2021" name="PeerJ">
        <title>Extensive microbial diversity within the chicken gut microbiome revealed by metagenomics and culture.</title>
        <authorList>
            <person name="Gilroy R."/>
            <person name="Ravi A."/>
            <person name="Getino M."/>
            <person name="Pursley I."/>
            <person name="Horton D.L."/>
            <person name="Alikhan N.F."/>
            <person name="Baker D."/>
            <person name="Gharbi K."/>
            <person name="Hall N."/>
            <person name="Watson M."/>
            <person name="Adriaenssens E.M."/>
            <person name="Foster-Nyarko E."/>
            <person name="Jarju S."/>
            <person name="Secka A."/>
            <person name="Antonio M."/>
            <person name="Oren A."/>
            <person name="Chaudhuri R.R."/>
            <person name="La Ragione R."/>
            <person name="Hildebrand F."/>
            <person name="Pallen M.J."/>
        </authorList>
    </citation>
    <scope>NUCLEOTIDE SEQUENCE</scope>
    <source>
        <strain evidence="2">ChiHjej11B10-19426</strain>
    </source>
</reference>